<reference evidence="2 3" key="1">
    <citation type="submission" date="2019-03" db="EMBL/GenBank/DDBJ databases">
        <title>San Antonio Military Medical Center submission to MRSN (WRAIR), pending publication.</title>
        <authorList>
            <person name="Blyth D.M."/>
            <person name="Mccarthy S.L."/>
            <person name="Schall S.E."/>
            <person name="Stam J.A."/>
            <person name="Ong A.C."/>
            <person name="Mcgann P.T."/>
        </authorList>
    </citation>
    <scope>NUCLEOTIDE SEQUENCE [LARGE SCALE GENOMIC DNA]</scope>
    <source>
        <strain evidence="2 3">MRSN571793</strain>
    </source>
</reference>
<proteinExistence type="predicted"/>
<dbReference type="PROSITE" id="PS51257">
    <property type="entry name" value="PROKAR_LIPOPROTEIN"/>
    <property type="match status" value="1"/>
</dbReference>
<feature type="signal peptide" evidence="1">
    <location>
        <begin position="1"/>
        <end position="20"/>
    </location>
</feature>
<accession>A0A4Y8KSD6</accession>
<protein>
    <recommendedName>
        <fullName evidence="4">Lipoprotein</fullName>
    </recommendedName>
</protein>
<sequence length="137" mass="15513">MNKFILTLILFLPFVLSSCSDDNENEGTDTNKTHKVRYEASCDNPNLTMRILYSTKHTDLAHVDEDAKIVYVKSPFSVELEMEYSEVCYISVQAHDDSEEIINESTMFTTSIFVDGVKKFTATNRNASVAYYALGSE</sequence>
<evidence type="ECO:0000256" key="1">
    <source>
        <dbReference type="SAM" id="SignalP"/>
    </source>
</evidence>
<organism evidence="2 3">
    <name type="scientific">Dysgonomonas capnocytophagoides</name>
    <dbReference type="NCBI Taxonomy" id="45254"/>
    <lineage>
        <taxon>Bacteria</taxon>
        <taxon>Pseudomonadati</taxon>
        <taxon>Bacteroidota</taxon>
        <taxon>Bacteroidia</taxon>
        <taxon>Bacteroidales</taxon>
        <taxon>Dysgonomonadaceae</taxon>
        <taxon>Dysgonomonas</taxon>
    </lineage>
</organism>
<evidence type="ECO:0000313" key="2">
    <source>
        <dbReference type="EMBL" id="TFD91931.1"/>
    </source>
</evidence>
<name>A0A4Y8KSD6_9BACT</name>
<dbReference type="AlphaFoldDB" id="A0A4Y8KSD6"/>
<comment type="caution">
    <text evidence="2">The sequence shown here is derived from an EMBL/GenBank/DDBJ whole genome shotgun (WGS) entry which is preliminary data.</text>
</comment>
<dbReference type="EMBL" id="SOML01000019">
    <property type="protein sequence ID" value="TFD91931.1"/>
    <property type="molecule type" value="Genomic_DNA"/>
</dbReference>
<dbReference type="Proteomes" id="UP000297861">
    <property type="component" value="Unassembled WGS sequence"/>
</dbReference>
<gene>
    <name evidence="2" type="ORF">E2605_19020</name>
</gene>
<keyword evidence="3" id="KW-1185">Reference proteome</keyword>
<dbReference type="RefSeq" id="WP_134437606.1">
    <property type="nucleotide sequence ID" value="NZ_SOML01000019.1"/>
</dbReference>
<keyword evidence="1" id="KW-0732">Signal</keyword>
<dbReference type="OrthoDB" id="9903410at2"/>
<evidence type="ECO:0000313" key="3">
    <source>
        <dbReference type="Proteomes" id="UP000297861"/>
    </source>
</evidence>
<feature type="chain" id="PRO_5021270562" description="Lipoprotein" evidence="1">
    <location>
        <begin position="21"/>
        <end position="137"/>
    </location>
</feature>
<evidence type="ECO:0008006" key="4">
    <source>
        <dbReference type="Google" id="ProtNLM"/>
    </source>
</evidence>